<keyword evidence="5" id="KW-0406">Ion transport</keyword>
<dbReference type="Proteomes" id="UP000000245">
    <property type="component" value="Chromosome"/>
</dbReference>
<dbReference type="KEGG" id="acr:Acry_1638"/>
<organism evidence="11 12">
    <name type="scientific">Acidiphilium cryptum (strain JF-5)</name>
    <dbReference type="NCBI Taxonomy" id="349163"/>
    <lineage>
        <taxon>Bacteria</taxon>
        <taxon>Pseudomonadati</taxon>
        <taxon>Pseudomonadota</taxon>
        <taxon>Alphaproteobacteria</taxon>
        <taxon>Acetobacterales</taxon>
        <taxon>Acidocellaceae</taxon>
        <taxon>Acidiphilium</taxon>
    </lineage>
</organism>
<comment type="subcellular location">
    <subcellularLocation>
        <location evidence="1">Membrane</location>
        <topology evidence="1">Multi-pass membrane protein</topology>
    </subcellularLocation>
</comment>
<feature type="transmembrane region" description="Helical" evidence="10">
    <location>
        <begin position="92"/>
        <end position="114"/>
    </location>
</feature>
<evidence type="ECO:0000256" key="8">
    <source>
        <dbReference type="ARBA" id="ARBA00023214"/>
    </source>
</evidence>
<evidence type="ECO:0000256" key="3">
    <source>
        <dbReference type="ARBA" id="ARBA00022692"/>
    </source>
</evidence>
<dbReference type="GO" id="GO:0005254">
    <property type="term" value="F:chloride channel activity"/>
    <property type="evidence" value="ECO:0007669"/>
    <property type="project" value="UniProtKB-KW"/>
</dbReference>
<dbReference type="CDD" id="cd01034">
    <property type="entry name" value="EriC_like"/>
    <property type="match status" value="1"/>
</dbReference>
<evidence type="ECO:0000313" key="11">
    <source>
        <dbReference type="EMBL" id="ABQ30844.1"/>
    </source>
</evidence>
<keyword evidence="7" id="KW-0869">Chloride channel</keyword>
<keyword evidence="8" id="KW-0868">Chloride</keyword>
<dbReference type="Pfam" id="PF00654">
    <property type="entry name" value="Voltage_CLC"/>
    <property type="match status" value="1"/>
</dbReference>
<evidence type="ECO:0000256" key="1">
    <source>
        <dbReference type="ARBA" id="ARBA00004141"/>
    </source>
</evidence>
<dbReference type="PANTHER" id="PTHR43427">
    <property type="entry name" value="CHLORIDE CHANNEL PROTEIN CLC-E"/>
    <property type="match status" value="1"/>
</dbReference>
<keyword evidence="2" id="KW-0813">Transport</keyword>
<keyword evidence="6 10" id="KW-0472">Membrane</keyword>
<dbReference type="PRINTS" id="PR00762">
    <property type="entry name" value="CLCHANNEL"/>
</dbReference>
<evidence type="ECO:0000256" key="10">
    <source>
        <dbReference type="SAM" id="Phobius"/>
    </source>
</evidence>
<reference evidence="11 12" key="1">
    <citation type="submission" date="2007-05" db="EMBL/GenBank/DDBJ databases">
        <title>Complete sequence of chromosome of Acidiphilium cryptum JF-5.</title>
        <authorList>
            <consortium name="US DOE Joint Genome Institute"/>
            <person name="Copeland A."/>
            <person name="Lucas S."/>
            <person name="Lapidus A."/>
            <person name="Barry K."/>
            <person name="Detter J.C."/>
            <person name="Glavina del Rio T."/>
            <person name="Hammon N."/>
            <person name="Israni S."/>
            <person name="Dalin E."/>
            <person name="Tice H."/>
            <person name="Pitluck S."/>
            <person name="Sims D."/>
            <person name="Brettin T."/>
            <person name="Bruce D."/>
            <person name="Han C."/>
            <person name="Schmutz J."/>
            <person name="Larimer F."/>
            <person name="Land M."/>
            <person name="Hauser L."/>
            <person name="Kyrpides N."/>
            <person name="Kim E."/>
            <person name="Magnuson T."/>
            <person name="Richardson P."/>
        </authorList>
    </citation>
    <scope>NUCLEOTIDE SEQUENCE [LARGE SCALE GENOMIC DNA]</scope>
    <source>
        <strain evidence="11 12">JF-5</strain>
    </source>
</reference>
<dbReference type="PANTHER" id="PTHR43427:SF6">
    <property type="entry name" value="CHLORIDE CHANNEL PROTEIN CLC-E"/>
    <property type="match status" value="1"/>
</dbReference>
<dbReference type="HOGENOM" id="CLU_015263_6_0_5"/>
<feature type="transmembrane region" description="Helical" evidence="10">
    <location>
        <begin position="260"/>
        <end position="277"/>
    </location>
</feature>
<gene>
    <name evidence="11" type="ordered locus">Acry_1638</name>
</gene>
<dbReference type="RefSeq" id="WP_011942390.1">
    <property type="nucleotide sequence ID" value="NC_009484.1"/>
</dbReference>
<evidence type="ECO:0000256" key="2">
    <source>
        <dbReference type="ARBA" id="ARBA00022448"/>
    </source>
</evidence>
<evidence type="ECO:0000256" key="4">
    <source>
        <dbReference type="ARBA" id="ARBA00022989"/>
    </source>
</evidence>
<feature type="transmembrane region" description="Helical" evidence="10">
    <location>
        <begin position="182"/>
        <end position="205"/>
    </location>
</feature>
<keyword evidence="9" id="KW-0407">Ion channel</keyword>
<dbReference type="InterPro" id="IPR050368">
    <property type="entry name" value="ClC-type_chloride_channel"/>
</dbReference>
<dbReference type="eggNOG" id="COG0038">
    <property type="taxonomic scope" value="Bacteria"/>
</dbReference>
<dbReference type="GO" id="GO:0034707">
    <property type="term" value="C:chloride channel complex"/>
    <property type="evidence" value="ECO:0007669"/>
    <property type="project" value="UniProtKB-KW"/>
</dbReference>
<proteinExistence type="predicted"/>
<dbReference type="STRING" id="349163.Acry_1638"/>
<keyword evidence="12" id="KW-1185">Reference proteome</keyword>
<dbReference type="Gene3D" id="1.10.3080.10">
    <property type="entry name" value="Clc chloride channel"/>
    <property type="match status" value="1"/>
</dbReference>
<sequence>MAALKRNLIFVLAAIITGLVSIAFGIGVVRATALFQNVTAQRGWIVFLLCPAGLALIVYLTRQVFPGAQGSGIPQAMAGLQMQDSADVDSVLSLRIAVGKFLLTLIGFATGASIGKEGPTVQIGCAAMNICGRMGLERTHALQRLLILAGGAAGITCAFNAPVAGIVFAIEEMARSFDDRQVRSIILAAFASGITLLFVLGYQPYFGFSHAVLRLDWIWLLIPVCAVIGGLAGGLFAQILVTPWKFLPGTVNRLAQKRPVVFAAFCGLVLAAIGYASHGMVFDASYANARDAMVSGVLPPVDFGPLKFLATLVSYLSGIPGGIFAPSLAVGVGVGTAFVHLLPGLPVAGFAMVGMAGYFAGVVQSPLTAAVIVIEMTSDPSMSVPVGIAAILGTMASRLVCKEPVYHAMSHQFLRVVENRPMPKPNTVEPAPAAEH</sequence>
<name>A5FZ12_ACICJ</name>
<dbReference type="InterPro" id="IPR014743">
    <property type="entry name" value="Cl-channel_core"/>
</dbReference>
<dbReference type="EMBL" id="CP000697">
    <property type="protein sequence ID" value="ABQ30844.1"/>
    <property type="molecule type" value="Genomic_DNA"/>
</dbReference>
<evidence type="ECO:0000313" key="12">
    <source>
        <dbReference type="Proteomes" id="UP000000245"/>
    </source>
</evidence>
<evidence type="ECO:0000256" key="5">
    <source>
        <dbReference type="ARBA" id="ARBA00023065"/>
    </source>
</evidence>
<accession>A5FZ12</accession>
<dbReference type="AlphaFoldDB" id="A5FZ12"/>
<keyword evidence="3 10" id="KW-0812">Transmembrane</keyword>
<dbReference type="SUPFAM" id="SSF81340">
    <property type="entry name" value="Clc chloride channel"/>
    <property type="match status" value="1"/>
</dbReference>
<evidence type="ECO:0000256" key="7">
    <source>
        <dbReference type="ARBA" id="ARBA00023173"/>
    </source>
</evidence>
<feature type="transmembrane region" description="Helical" evidence="10">
    <location>
        <begin position="323"/>
        <end position="342"/>
    </location>
</feature>
<feature type="transmembrane region" description="Helical" evidence="10">
    <location>
        <begin position="145"/>
        <end position="170"/>
    </location>
</feature>
<feature type="transmembrane region" description="Helical" evidence="10">
    <location>
        <begin position="217"/>
        <end position="240"/>
    </location>
</feature>
<evidence type="ECO:0000256" key="6">
    <source>
        <dbReference type="ARBA" id="ARBA00023136"/>
    </source>
</evidence>
<keyword evidence="4 10" id="KW-1133">Transmembrane helix</keyword>
<feature type="transmembrane region" description="Helical" evidence="10">
    <location>
        <begin position="41"/>
        <end position="60"/>
    </location>
</feature>
<evidence type="ECO:0000256" key="9">
    <source>
        <dbReference type="ARBA" id="ARBA00023303"/>
    </source>
</evidence>
<feature type="transmembrane region" description="Helical" evidence="10">
    <location>
        <begin position="348"/>
        <end position="374"/>
    </location>
</feature>
<dbReference type="InterPro" id="IPR001807">
    <property type="entry name" value="ClC"/>
</dbReference>
<protein>
    <submittedName>
        <fullName evidence="11">Cl-channel, voltage-gated family protein</fullName>
    </submittedName>
</protein>